<keyword evidence="6" id="KW-1185">Reference proteome</keyword>
<evidence type="ECO:0000256" key="3">
    <source>
        <dbReference type="ARBA" id="ARBA00023242"/>
    </source>
</evidence>
<dbReference type="PANTHER" id="PTHR12446:SF34">
    <property type="entry name" value="PROTEIN LIN-54 HOMOLOG"/>
    <property type="match status" value="1"/>
</dbReference>
<gene>
    <name evidence="5" type="primary">TCX5_2</name>
    <name evidence="5" type="ORF">HAX54_024080</name>
</gene>
<dbReference type="InterPro" id="IPR033467">
    <property type="entry name" value="Tesmin/TSO1-like_CXC"/>
</dbReference>
<feature type="domain" description="CRC" evidence="4">
    <location>
        <begin position="26"/>
        <end position="101"/>
    </location>
</feature>
<accession>A0ABS8UYJ0</accession>
<reference evidence="5 6" key="1">
    <citation type="journal article" date="2021" name="BMC Genomics">
        <title>Datura genome reveals duplications of psychoactive alkaloid biosynthetic genes and high mutation rate following tissue culture.</title>
        <authorList>
            <person name="Rajewski A."/>
            <person name="Carter-House D."/>
            <person name="Stajich J."/>
            <person name="Litt A."/>
        </authorList>
    </citation>
    <scope>NUCLEOTIDE SEQUENCE [LARGE SCALE GENOMIC DNA]</scope>
    <source>
        <strain evidence="5">AR-01</strain>
    </source>
</reference>
<dbReference type="InterPro" id="IPR005172">
    <property type="entry name" value="CRC"/>
</dbReference>
<evidence type="ECO:0000256" key="2">
    <source>
        <dbReference type="ARBA" id="ARBA00007267"/>
    </source>
</evidence>
<dbReference type="Proteomes" id="UP000823775">
    <property type="component" value="Unassembled WGS sequence"/>
</dbReference>
<comment type="similarity">
    <text evidence="2">Belongs to the lin-54 family.</text>
</comment>
<organism evidence="5 6">
    <name type="scientific">Datura stramonium</name>
    <name type="common">Jimsonweed</name>
    <name type="synonym">Common thornapple</name>
    <dbReference type="NCBI Taxonomy" id="4076"/>
    <lineage>
        <taxon>Eukaryota</taxon>
        <taxon>Viridiplantae</taxon>
        <taxon>Streptophyta</taxon>
        <taxon>Embryophyta</taxon>
        <taxon>Tracheophyta</taxon>
        <taxon>Spermatophyta</taxon>
        <taxon>Magnoliopsida</taxon>
        <taxon>eudicotyledons</taxon>
        <taxon>Gunneridae</taxon>
        <taxon>Pentapetalae</taxon>
        <taxon>asterids</taxon>
        <taxon>lamiids</taxon>
        <taxon>Solanales</taxon>
        <taxon>Solanaceae</taxon>
        <taxon>Solanoideae</taxon>
        <taxon>Datureae</taxon>
        <taxon>Datura</taxon>
    </lineage>
</organism>
<comment type="subcellular location">
    <subcellularLocation>
        <location evidence="1">Nucleus</location>
    </subcellularLocation>
</comment>
<proteinExistence type="inferred from homology"/>
<sequence length="101" mass="11775">MPRTDVTLFERRKTNRMNVQLDEDDEDQDRAIFQTRVEMYCECFSSGIYCDGCNCFNCLNNVDNEAARREAVEATLERNPNAFRPKIASSPHGAREKRVFF</sequence>
<protein>
    <submittedName>
        <fullName evidence="5">Protein tesmin/TSO1-like CXC 5</fullName>
    </submittedName>
</protein>
<evidence type="ECO:0000313" key="6">
    <source>
        <dbReference type="Proteomes" id="UP000823775"/>
    </source>
</evidence>
<evidence type="ECO:0000259" key="4">
    <source>
        <dbReference type="PROSITE" id="PS51634"/>
    </source>
</evidence>
<comment type="caution">
    <text evidence="5">The sequence shown here is derived from an EMBL/GenBank/DDBJ whole genome shotgun (WGS) entry which is preliminary data.</text>
</comment>
<dbReference type="EMBL" id="JACEIK010002931">
    <property type="protein sequence ID" value="MCD9639499.1"/>
    <property type="molecule type" value="Genomic_DNA"/>
</dbReference>
<dbReference type="SMART" id="SM01114">
    <property type="entry name" value="CXC"/>
    <property type="match status" value="1"/>
</dbReference>
<dbReference type="InterPro" id="IPR028307">
    <property type="entry name" value="Lin-54_fam"/>
</dbReference>
<dbReference type="Pfam" id="PF03638">
    <property type="entry name" value="TCR"/>
    <property type="match status" value="1"/>
</dbReference>
<name>A0ABS8UYJ0_DATST</name>
<evidence type="ECO:0000313" key="5">
    <source>
        <dbReference type="EMBL" id="MCD9639499.1"/>
    </source>
</evidence>
<dbReference type="PANTHER" id="PTHR12446">
    <property type="entry name" value="TESMIN/TSO1-RELATED"/>
    <property type="match status" value="1"/>
</dbReference>
<keyword evidence="3" id="KW-0539">Nucleus</keyword>
<evidence type="ECO:0000256" key="1">
    <source>
        <dbReference type="ARBA" id="ARBA00004123"/>
    </source>
</evidence>
<dbReference type="PROSITE" id="PS51634">
    <property type="entry name" value="CRC"/>
    <property type="match status" value="1"/>
</dbReference>